<reference evidence="3 4" key="1">
    <citation type="submission" date="2017-10" db="EMBL/GenBank/DDBJ databases">
        <authorList>
            <person name="Regsiter A."/>
            <person name="William W."/>
        </authorList>
    </citation>
    <scope>NUCLEOTIDE SEQUENCE [LARGE SCALE GENOMIC DNA]</scope>
    <source>
        <strain evidence="1 4">CFBP6984</strain>
        <strain evidence="2 3">CFBP7430</strain>
    </source>
</reference>
<gene>
    <name evidence="1" type="ORF">XAP6984_980081</name>
    <name evidence="2" type="ORF">XAP7430_970081</name>
</gene>
<dbReference type="Proteomes" id="UP000234181">
    <property type="component" value="Unassembled WGS sequence"/>
</dbReference>
<dbReference type="Proteomes" id="UP000234166">
    <property type="component" value="Unassembled WGS sequence"/>
</dbReference>
<evidence type="ECO:0000313" key="4">
    <source>
        <dbReference type="Proteomes" id="UP000234181"/>
    </source>
</evidence>
<evidence type="ECO:0000313" key="1">
    <source>
        <dbReference type="EMBL" id="SON89863.1"/>
    </source>
</evidence>
<name>A0AB38E8T8_XANCH</name>
<keyword evidence="4" id="KW-1185">Reference proteome</keyword>
<evidence type="ECO:0000313" key="3">
    <source>
        <dbReference type="Proteomes" id="UP000234166"/>
    </source>
</evidence>
<dbReference type="EMBL" id="OCYS01000157">
    <property type="protein sequence ID" value="SON93069.1"/>
    <property type="molecule type" value="Genomic_DNA"/>
</dbReference>
<accession>A0AB38E8T8</accession>
<protein>
    <submittedName>
        <fullName evidence="2">Uncharacterized protein</fullName>
    </submittedName>
</protein>
<sequence>MRAMAWEGRNGLDGCEQRCTRTMPVYAGIGAFWKYLGKIQCDDGFAKSVTACGLIAQLCRKQAQGDYPGLSCWTVRPRSGTAWRATPGLLAPVKHRQALHPHRMRGALGAAVLTGECDQAGACSPAWSLVTRGGRAGCGRRLPAPQCFSPATTPPTGRVPH</sequence>
<evidence type="ECO:0000313" key="2">
    <source>
        <dbReference type="EMBL" id="SON93069.1"/>
    </source>
</evidence>
<organism evidence="2 3">
    <name type="scientific">Xanthomonas campestris pv. phaseoli</name>
    <dbReference type="NCBI Taxonomy" id="317013"/>
    <lineage>
        <taxon>Bacteria</taxon>
        <taxon>Pseudomonadati</taxon>
        <taxon>Pseudomonadota</taxon>
        <taxon>Gammaproteobacteria</taxon>
        <taxon>Lysobacterales</taxon>
        <taxon>Lysobacteraceae</taxon>
        <taxon>Xanthomonas</taxon>
    </lineage>
</organism>
<dbReference type="AlphaFoldDB" id="A0AB38E8T8"/>
<dbReference type="EMBL" id="OCYT01000159">
    <property type="protein sequence ID" value="SON89863.1"/>
    <property type="molecule type" value="Genomic_DNA"/>
</dbReference>
<proteinExistence type="predicted"/>
<comment type="caution">
    <text evidence="2">The sequence shown here is derived from an EMBL/GenBank/DDBJ whole genome shotgun (WGS) entry which is preliminary data.</text>
</comment>